<dbReference type="Proteomes" id="UP001501153">
    <property type="component" value="Unassembled WGS sequence"/>
</dbReference>
<dbReference type="Pfam" id="PF21033">
    <property type="entry name" value="RMD1-3"/>
    <property type="match status" value="1"/>
</dbReference>
<name>A0ABP8INM1_9BACT</name>
<organism evidence="2 3">
    <name type="scientific">Hymenobacter saemangeumensis</name>
    <dbReference type="NCBI Taxonomy" id="1084522"/>
    <lineage>
        <taxon>Bacteria</taxon>
        <taxon>Pseudomonadati</taxon>
        <taxon>Bacteroidota</taxon>
        <taxon>Cytophagia</taxon>
        <taxon>Cytophagales</taxon>
        <taxon>Hymenobacteraceae</taxon>
        <taxon>Hymenobacter</taxon>
    </lineage>
</organism>
<dbReference type="RefSeq" id="WP_345237299.1">
    <property type="nucleotide sequence ID" value="NZ_BAABGZ010000071.1"/>
</dbReference>
<feature type="region of interest" description="Disordered" evidence="1">
    <location>
        <begin position="34"/>
        <end position="65"/>
    </location>
</feature>
<evidence type="ECO:0000256" key="1">
    <source>
        <dbReference type="SAM" id="MobiDB-lite"/>
    </source>
</evidence>
<feature type="compositionally biased region" description="Basic residues" evidence="1">
    <location>
        <begin position="299"/>
        <end position="311"/>
    </location>
</feature>
<dbReference type="Gene3D" id="1.25.40.10">
    <property type="entry name" value="Tetratricopeptide repeat domain"/>
    <property type="match status" value="2"/>
</dbReference>
<keyword evidence="3" id="KW-1185">Reference proteome</keyword>
<evidence type="ECO:0000313" key="2">
    <source>
        <dbReference type="EMBL" id="GAA4364405.1"/>
    </source>
</evidence>
<sequence>MSAHNWLITGVRQCWQYCLLLGLLLLWVEGAAQPPPRERRGGKPKASRPRPPAPARAPLREQDPPTIRQAVTEATKLEAAFKDSEALSQFQEVLKLSPGHYYSLWQAAVLSVRIGARYSDETRKSAYFDAARDYADRALLLQPEGGESNYAVALALFNQATLRNARGRLKAYRDLRSHVYLATERRPDLPDAWQLLGRWQYRVAHYNLLERVFSKLALGGVPQGGNSRAAMESLEKARRLDPGRLQFCYDLARMYSYQGRRQMAIAVLREAARIPPITSDDLVVSRLCQQMLPPLVRKDLRRQKREARRLPRPASPPDTLANK</sequence>
<comment type="caution">
    <text evidence="2">The sequence shown here is derived from an EMBL/GenBank/DDBJ whole genome shotgun (WGS) entry which is preliminary data.</text>
</comment>
<dbReference type="InterPro" id="IPR011990">
    <property type="entry name" value="TPR-like_helical_dom_sf"/>
</dbReference>
<dbReference type="EMBL" id="BAABGZ010000071">
    <property type="protein sequence ID" value="GAA4364405.1"/>
    <property type="molecule type" value="Genomic_DNA"/>
</dbReference>
<reference evidence="3" key="1">
    <citation type="journal article" date="2019" name="Int. J. Syst. Evol. Microbiol.">
        <title>The Global Catalogue of Microorganisms (GCM) 10K type strain sequencing project: providing services to taxonomists for standard genome sequencing and annotation.</title>
        <authorList>
            <consortium name="The Broad Institute Genomics Platform"/>
            <consortium name="The Broad Institute Genome Sequencing Center for Infectious Disease"/>
            <person name="Wu L."/>
            <person name="Ma J."/>
        </authorList>
    </citation>
    <scope>NUCLEOTIDE SEQUENCE [LARGE SCALE GENOMIC DNA]</scope>
    <source>
        <strain evidence="3">JCM 17923</strain>
    </source>
</reference>
<evidence type="ECO:0000313" key="3">
    <source>
        <dbReference type="Proteomes" id="UP001501153"/>
    </source>
</evidence>
<evidence type="ECO:0008006" key="4">
    <source>
        <dbReference type="Google" id="ProtNLM"/>
    </source>
</evidence>
<proteinExistence type="predicted"/>
<feature type="region of interest" description="Disordered" evidence="1">
    <location>
        <begin position="298"/>
        <end position="323"/>
    </location>
</feature>
<gene>
    <name evidence="2" type="ORF">GCM10023185_33920</name>
</gene>
<protein>
    <recommendedName>
        <fullName evidence="4">Tetratricopeptide repeat protein</fullName>
    </recommendedName>
</protein>
<dbReference type="SUPFAM" id="SSF48452">
    <property type="entry name" value="TPR-like"/>
    <property type="match status" value="1"/>
</dbReference>
<dbReference type="InterPro" id="IPR049039">
    <property type="entry name" value="RMD1-3_a_helical_rpt"/>
</dbReference>
<accession>A0ABP8INM1</accession>